<accession>A0A1I5M5T0</accession>
<dbReference type="InterPro" id="IPR022002">
    <property type="entry name" value="ChsH2_Znr"/>
</dbReference>
<dbReference type="Pfam" id="PF01796">
    <property type="entry name" value="OB_ChsH2_C"/>
    <property type="match status" value="1"/>
</dbReference>
<feature type="domain" description="ChsH2 rubredoxin-like zinc ribbon" evidence="2">
    <location>
        <begin position="37"/>
        <end position="71"/>
    </location>
</feature>
<dbReference type="AlphaFoldDB" id="A0A1I5M5T0"/>
<sequence>MTGAQRSERGRRRQEPVPVWERYPDAALDDDSRHLYEGWLERELRLPRCADCGAWHAPPRAICPWCWSFDVVPTKVSGRGVVHLSMLLHQGPQAEGVSYPHPVVTVELAEQAGLRFTSTIIGSPALPAPIGTAVELAWTERAGAPYPVFRTVTTQDGARR</sequence>
<evidence type="ECO:0000313" key="4">
    <source>
        <dbReference type="Proteomes" id="UP000183413"/>
    </source>
</evidence>
<keyword evidence="4" id="KW-1185">Reference proteome</keyword>
<evidence type="ECO:0000259" key="1">
    <source>
        <dbReference type="Pfam" id="PF01796"/>
    </source>
</evidence>
<dbReference type="InterPro" id="IPR012340">
    <property type="entry name" value="NA-bd_OB-fold"/>
</dbReference>
<proteinExistence type="predicted"/>
<organism evidence="3 4">
    <name type="scientific">Actinomadura madurae</name>
    <dbReference type="NCBI Taxonomy" id="1993"/>
    <lineage>
        <taxon>Bacteria</taxon>
        <taxon>Bacillati</taxon>
        <taxon>Actinomycetota</taxon>
        <taxon>Actinomycetes</taxon>
        <taxon>Streptosporangiales</taxon>
        <taxon>Thermomonosporaceae</taxon>
        <taxon>Actinomadura</taxon>
    </lineage>
</organism>
<name>A0A1I5M5T0_9ACTN</name>
<dbReference type="InParanoid" id="A0A1I5M5T0"/>
<evidence type="ECO:0000313" key="3">
    <source>
        <dbReference type="EMBL" id="SFP04381.1"/>
    </source>
</evidence>
<evidence type="ECO:0000259" key="2">
    <source>
        <dbReference type="Pfam" id="PF12172"/>
    </source>
</evidence>
<feature type="domain" description="ChsH2 C-terminal OB-fold" evidence="1">
    <location>
        <begin position="75"/>
        <end position="138"/>
    </location>
</feature>
<dbReference type="STRING" id="1993.SAMN04489713_111156"/>
<dbReference type="PANTHER" id="PTHR34075:SF5">
    <property type="entry name" value="BLR3430 PROTEIN"/>
    <property type="match status" value="1"/>
</dbReference>
<dbReference type="PANTHER" id="PTHR34075">
    <property type="entry name" value="BLR3430 PROTEIN"/>
    <property type="match status" value="1"/>
</dbReference>
<dbReference type="eggNOG" id="COG1545">
    <property type="taxonomic scope" value="Bacteria"/>
</dbReference>
<dbReference type="InterPro" id="IPR052513">
    <property type="entry name" value="Thioester_dehydratase-like"/>
</dbReference>
<dbReference type="SUPFAM" id="SSF50249">
    <property type="entry name" value="Nucleic acid-binding proteins"/>
    <property type="match status" value="1"/>
</dbReference>
<dbReference type="Pfam" id="PF12172">
    <property type="entry name" value="zf-ChsH2"/>
    <property type="match status" value="1"/>
</dbReference>
<reference evidence="3 4" key="1">
    <citation type="submission" date="2016-10" db="EMBL/GenBank/DDBJ databases">
        <authorList>
            <person name="de Groot N.N."/>
        </authorList>
    </citation>
    <scope>NUCLEOTIDE SEQUENCE [LARGE SCALE GENOMIC DNA]</scope>
    <source>
        <strain evidence="3 4">DSM 43067</strain>
    </source>
</reference>
<protein>
    <submittedName>
        <fullName evidence="3">DUF35 OB-fold domain-containing protein, acyl-CoA-associated</fullName>
    </submittedName>
</protein>
<dbReference type="EMBL" id="FOVH01000011">
    <property type="protein sequence ID" value="SFP04381.1"/>
    <property type="molecule type" value="Genomic_DNA"/>
</dbReference>
<dbReference type="Gene3D" id="6.10.30.10">
    <property type="match status" value="1"/>
</dbReference>
<dbReference type="InterPro" id="IPR002878">
    <property type="entry name" value="ChsH2_C"/>
</dbReference>
<gene>
    <name evidence="3" type="ORF">SAMN04489713_111156</name>
</gene>
<dbReference type="Proteomes" id="UP000183413">
    <property type="component" value="Unassembled WGS sequence"/>
</dbReference>